<name>A0A847UDJ0_9EURY</name>
<evidence type="ECO:0000313" key="2">
    <source>
        <dbReference type="Proteomes" id="UP000608662"/>
    </source>
</evidence>
<dbReference type="Proteomes" id="UP000608662">
    <property type="component" value="Unassembled WGS sequence"/>
</dbReference>
<comment type="caution">
    <text evidence="1">The sequence shown here is derived from an EMBL/GenBank/DDBJ whole genome shotgun (WGS) entry which is preliminary data.</text>
</comment>
<proteinExistence type="predicted"/>
<reference evidence="1" key="1">
    <citation type="submission" date="2019-12" db="EMBL/GenBank/DDBJ databases">
        <title>Whole-genome sequence of Halomicrobium mukohataei pws1.</title>
        <authorList>
            <person name="Verma D.K."/>
            <person name="Gopal K."/>
            <person name="Prasad E.S."/>
        </authorList>
    </citation>
    <scope>NUCLEOTIDE SEQUENCE</scope>
    <source>
        <strain evidence="1">Pws1</strain>
    </source>
</reference>
<gene>
    <name evidence="1" type="ORF">GOC74_04245</name>
</gene>
<organism evidence="1 2">
    <name type="scientific">Halomicrobium mukohataei</name>
    <dbReference type="NCBI Taxonomy" id="57705"/>
    <lineage>
        <taxon>Archaea</taxon>
        <taxon>Methanobacteriati</taxon>
        <taxon>Methanobacteriota</taxon>
        <taxon>Stenosarchaea group</taxon>
        <taxon>Halobacteria</taxon>
        <taxon>Halobacteriales</taxon>
        <taxon>Haloarculaceae</taxon>
        <taxon>Halomicrobium</taxon>
    </lineage>
</organism>
<evidence type="ECO:0000313" key="1">
    <source>
        <dbReference type="EMBL" id="NLV09138.1"/>
    </source>
</evidence>
<dbReference type="EMBL" id="WOYG01000001">
    <property type="protein sequence ID" value="NLV09138.1"/>
    <property type="molecule type" value="Genomic_DNA"/>
</dbReference>
<sequence length="75" mass="8221">MEMTFESGAAEHVLASFGASVDSEGYIIDESGDRVTNPDGDEILAENIAIVEEGSTIYVDDNFDSLVKHVERQRK</sequence>
<accession>A0A847UDJ0</accession>
<protein>
    <submittedName>
        <fullName evidence="1">Uncharacterized protein</fullName>
    </submittedName>
</protein>
<dbReference type="RefSeq" id="WP_170093049.1">
    <property type="nucleotide sequence ID" value="NZ_WOYG01000001.1"/>
</dbReference>
<dbReference type="AlphaFoldDB" id="A0A847UDJ0"/>